<dbReference type="Proteomes" id="UP000095488">
    <property type="component" value="Unassembled WGS sequence"/>
</dbReference>
<name>A0ABM9UR95_SARVE</name>
<evidence type="ECO:0000259" key="2">
    <source>
        <dbReference type="Pfam" id="PF08486"/>
    </source>
</evidence>
<evidence type="ECO:0000313" key="4">
    <source>
        <dbReference type="Proteomes" id="UP000095488"/>
    </source>
</evidence>
<keyword evidence="1" id="KW-0812">Transmembrane</keyword>
<protein>
    <submittedName>
        <fullName evidence="3">H-34</fullName>
    </submittedName>
</protein>
<dbReference type="RefSeq" id="WP_235804585.1">
    <property type="nucleotide sequence ID" value="NZ_CABIXL010000005.1"/>
</dbReference>
<dbReference type="NCBIfam" id="TIGR02669">
    <property type="entry name" value="SpoIID_LytB"/>
    <property type="match status" value="1"/>
</dbReference>
<evidence type="ECO:0000313" key="3">
    <source>
        <dbReference type="EMBL" id="CUO03910.1"/>
    </source>
</evidence>
<proteinExistence type="predicted"/>
<accession>A0ABM9UR95</accession>
<feature type="transmembrane region" description="Helical" evidence="1">
    <location>
        <begin position="12"/>
        <end position="32"/>
    </location>
</feature>
<organism evidence="3 4">
    <name type="scientific">Sarcina ventriculi</name>
    <name type="common">Clostridium ventriculi</name>
    <dbReference type="NCBI Taxonomy" id="1267"/>
    <lineage>
        <taxon>Bacteria</taxon>
        <taxon>Bacillati</taxon>
        <taxon>Bacillota</taxon>
        <taxon>Clostridia</taxon>
        <taxon>Eubacteriales</taxon>
        <taxon>Clostridiaceae</taxon>
        <taxon>Sarcina</taxon>
    </lineage>
</organism>
<dbReference type="PANTHER" id="PTHR30032:SF4">
    <property type="entry name" value="AMIDASE ENHANCER"/>
    <property type="match status" value="1"/>
</dbReference>
<dbReference type="Pfam" id="PF08486">
    <property type="entry name" value="SpoIID"/>
    <property type="match status" value="1"/>
</dbReference>
<dbReference type="InterPro" id="IPR051922">
    <property type="entry name" value="Bact_Sporulation_Assoc"/>
</dbReference>
<comment type="caution">
    <text evidence="3">The sequence shown here is derived from an EMBL/GenBank/DDBJ whole genome shotgun (WGS) entry which is preliminary data.</text>
</comment>
<dbReference type="InterPro" id="IPR013486">
    <property type="entry name" value="SpoIID/LytB"/>
</dbReference>
<dbReference type="NCBIfam" id="TIGR02870">
    <property type="entry name" value="spore_II_D"/>
    <property type="match status" value="1"/>
</dbReference>
<keyword evidence="4" id="KW-1185">Reference proteome</keyword>
<feature type="domain" description="Sporulation stage II protein D amidase enhancer LytB N-terminal" evidence="2">
    <location>
        <begin position="82"/>
        <end position="184"/>
    </location>
</feature>
<dbReference type="InterPro" id="IPR013693">
    <property type="entry name" value="SpoIID/LytB_N"/>
</dbReference>
<keyword evidence="1" id="KW-0472">Membrane</keyword>
<dbReference type="PANTHER" id="PTHR30032">
    <property type="entry name" value="N-ACETYLMURAMOYL-L-ALANINE AMIDASE-RELATED"/>
    <property type="match status" value="1"/>
</dbReference>
<dbReference type="EMBL" id="CYZR01000005">
    <property type="protein sequence ID" value="CUO03910.1"/>
    <property type="molecule type" value="Genomic_DNA"/>
</dbReference>
<evidence type="ECO:0000256" key="1">
    <source>
        <dbReference type="SAM" id="Phobius"/>
    </source>
</evidence>
<sequence>MKRKNIAICIDIGIIVLVFFIVFTIPVLFGSLSKKDEENKKKMDVDSVSQDITTNDTIKDNQNKRKLVDAGIDLTMVKVYITNTGKIKSIPLEEYVLGVVLSEMPAAFDEEALMAQSILARTYVISKKLKSCSKSEEADICDSTHCQVYTDPEEKKKQWGSKADEYYEKIKSAVEKTANLIVSYEGVIIEYPQYFAISSGKTEEAESVFSIDIPYLQSVESPGEEEAPKYESKKTYTKTNFINIIKNNISGSDLSVNNLESAINILSRNVGDTVKEIKIGNNVLTGIEFRQIFALNSANFTINFEGDNVVIDCKGYGHGVGMSQWGANAMAKNGNNYKEIIKHYFQGSDVININDVYLE</sequence>
<dbReference type="InterPro" id="IPR014225">
    <property type="entry name" value="Spore_II_D_firmicutes"/>
</dbReference>
<reference evidence="3 4" key="1">
    <citation type="submission" date="2015-09" db="EMBL/GenBank/DDBJ databases">
        <authorList>
            <consortium name="Pathogen Informatics"/>
        </authorList>
    </citation>
    <scope>NUCLEOTIDE SEQUENCE [LARGE SCALE GENOMIC DNA]</scope>
    <source>
        <strain evidence="3 4">2789STDY5834858</strain>
    </source>
</reference>
<gene>
    <name evidence="3" type="ORF">ERS852473_01748</name>
</gene>
<keyword evidence="1" id="KW-1133">Transmembrane helix</keyword>